<dbReference type="InterPro" id="IPR017941">
    <property type="entry name" value="Rieske_2Fe-2S"/>
</dbReference>
<dbReference type="InterPro" id="IPR001663">
    <property type="entry name" value="Rng_hydr_dOase-A"/>
</dbReference>
<dbReference type="PROSITE" id="PS00570">
    <property type="entry name" value="RING_HYDROXYL_ALPHA"/>
    <property type="match status" value="1"/>
</dbReference>
<dbReference type="PANTHER" id="PTHR43756">
    <property type="entry name" value="CHOLINE MONOOXYGENASE, CHLOROPLASTIC"/>
    <property type="match status" value="1"/>
</dbReference>
<evidence type="ECO:0000313" key="9">
    <source>
        <dbReference type="EMBL" id="SUZ58604.1"/>
    </source>
</evidence>
<keyword evidence="7" id="KW-0520">NAD</keyword>
<keyword evidence="5" id="KW-0408">Iron</keyword>
<dbReference type="GO" id="GO:0051537">
    <property type="term" value="F:2 iron, 2 sulfur cluster binding"/>
    <property type="evidence" value="ECO:0007669"/>
    <property type="project" value="UniProtKB-KW"/>
</dbReference>
<dbReference type="EMBL" id="UINC01000630">
    <property type="protein sequence ID" value="SUZ58604.1"/>
    <property type="molecule type" value="Genomic_DNA"/>
</dbReference>
<keyword evidence="2" id="KW-0001">2Fe-2S</keyword>
<dbReference type="Gene3D" id="2.102.10.10">
    <property type="entry name" value="Rieske [2Fe-2S] iron-sulphur domain"/>
    <property type="match status" value="1"/>
</dbReference>
<dbReference type="InterPro" id="IPR015881">
    <property type="entry name" value="ARHD_Rieske_2Fe_2S"/>
</dbReference>
<dbReference type="AlphaFoldDB" id="A0A381NWQ8"/>
<evidence type="ECO:0000256" key="3">
    <source>
        <dbReference type="ARBA" id="ARBA00022723"/>
    </source>
</evidence>
<name>A0A381NWQ8_9ZZZZ</name>
<evidence type="ECO:0000256" key="1">
    <source>
        <dbReference type="ARBA" id="ARBA00001962"/>
    </source>
</evidence>
<dbReference type="GO" id="GO:0005506">
    <property type="term" value="F:iron ion binding"/>
    <property type="evidence" value="ECO:0007669"/>
    <property type="project" value="InterPro"/>
</dbReference>
<comment type="cofactor">
    <cofactor evidence="1">
        <name>Fe cation</name>
        <dbReference type="ChEBI" id="CHEBI:24875"/>
    </cofactor>
</comment>
<evidence type="ECO:0000256" key="5">
    <source>
        <dbReference type="ARBA" id="ARBA00023004"/>
    </source>
</evidence>
<dbReference type="Pfam" id="PF00848">
    <property type="entry name" value="Ring_hydroxyl_A"/>
    <property type="match status" value="1"/>
</dbReference>
<dbReference type="CDD" id="cd03469">
    <property type="entry name" value="Rieske_RO_Alpha_N"/>
    <property type="match status" value="1"/>
</dbReference>
<dbReference type="InterPro" id="IPR015879">
    <property type="entry name" value="Ring_hydroxy_dOase_asu_C_dom"/>
</dbReference>
<dbReference type="PROSITE" id="PS51296">
    <property type="entry name" value="RIESKE"/>
    <property type="match status" value="1"/>
</dbReference>
<dbReference type="CDD" id="cd08882">
    <property type="entry name" value="RHO_alpha_C_MupW-like"/>
    <property type="match status" value="1"/>
</dbReference>
<evidence type="ECO:0000256" key="7">
    <source>
        <dbReference type="ARBA" id="ARBA00023027"/>
    </source>
</evidence>
<feature type="domain" description="Rieske" evidence="8">
    <location>
        <begin position="58"/>
        <end position="156"/>
    </location>
</feature>
<protein>
    <recommendedName>
        <fullName evidence="8">Rieske domain-containing protein</fullName>
    </recommendedName>
</protein>
<dbReference type="SUPFAM" id="SSF55961">
    <property type="entry name" value="Bet v1-like"/>
    <property type="match status" value="1"/>
</dbReference>
<keyword evidence="6" id="KW-0411">Iron-sulfur</keyword>
<organism evidence="9">
    <name type="scientific">marine metagenome</name>
    <dbReference type="NCBI Taxonomy" id="408172"/>
    <lineage>
        <taxon>unclassified sequences</taxon>
        <taxon>metagenomes</taxon>
        <taxon>ecological metagenomes</taxon>
    </lineage>
</organism>
<evidence type="ECO:0000259" key="8">
    <source>
        <dbReference type="PROSITE" id="PS51296"/>
    </source>
</evidence>
<keyword evidence="3" id="KW-0479">Metal-binding</keyword>
<evidence type="ECO:0000256" key="6">
    <source>
        <dbReference type="ARBA" id="ARBA00023014"/>
    </source>
</evidence>
<dbReference type="GO" id="GO:0016491">
    <property type="term" value="F:oxidoreductase activity"/>
    <property type="evidence" value="ECO:0007669"/>
    <property type="project" value="UniProtKB-KW"/>
</dbReference>
<evidence type="ECO:0000256" key="4">
    <source>
        <dbReference type="ARBA" id="ARBA00023002"/>
    </source>
</evidence>
<dbReference type="InterPro" id="IPR036922">
    <property type="entry name" value="Rieske_2Fe-2S_sf"/>
</dbReference>
<dbReference type="PANTHER" id="PTHR43756:SF5">
    <property type="entry name" value="CHOLINE MONOOXYGENASE, CHLOROPLASTIC"/>
    <property type="match status" value="1"/>
</dbReference>
<accession>A0A381NWQ8</accession>
<reference evidence="9" key="1">
    <citation type="submission" date="2018-05" db="EMBL/GenBank/DDBJ databases">
        <authorList>
            <person name="Lanie J.A."/>
            <person name="Ng W.-L."/>
            <person name="Kazmierczak K.M."/>
            <person name="Andrzejewski T.M."/>
            <person name="Davidsen T.M."/>
            <person name="Wayne K.J."/>
            <person name="Tettelin H."/>
            <person name="Glass J.I."/>
            <person name="Rusch D."/>
            <person name="Podicherti R."/>
            <person name="Tsui H.-C.T."/>
            <person name="Winkler M.E."/>
        </authorList>
    </citation>
    <scope>NUCLEOTIDE SEQUENCE</scope>
</reference>
<sequence>MAKHWKYYSDQNKQPDPDYGTDLISKERYISKEFKELETENIWKKVWLMGGPLVDLKKPGDYIATEILNEPILISMGHDKKIRAFYNVCQHRGNKLVHTKKGNASEHSCSYHGWTYKANGELGRAPDSETFPQGVPCDKLSLKELPCDTAIGFVWFSLNDDVEPLDEYLGIINEHLNPYHFEKQYLINDVTVEMPYNWKTSVDAFNETYHVVQTHPELITWLEDLDIQIDCYDKHNRYLVPFGTPSSHMEDIKTISDDLKLYMEQAGMDPSKFKGDATEVRRAIQLHRREHGKEMGYDFSELNDDQLSDDFHYLIFPNITLNIYPESMMLFRQRPHPTDPNQCFFDLQNYVMQPNANIPGVTDRERRIGGGRTEKIPEVPERPLHRQFKHGEESLGLVLDQDAYNLPNVQLGMNSVGYDGLWLGSQELRIRHFHATIDDYVFKNRK</sequence>
<dbReference type="PRINTS" id="PR00090">
    <property type="entry name" value="RNGDIOXGNASE"/>
</dbReference>
<dbReference type="Pfam" id="PF00355">
    <property type="entry name" value="Rieske"/>
    <property type="match status" value="1"/>
</dbReference>
<gene>
    <name evidence="9" type="ORF">METZ01_LOCUS11458</name>
</gene>
<dbReference type="Gene3D" id="3.90.380.10">
    <property type="entry name" value="Naphthalene 1,2-dioxygenase Alpha Subunit, Chain A, domain 1"/>
    <property type="match status" value="1"/>
</dbReference>
<evidence type="ECO:0000256" key="2">
    <source>
        <dbReference type="ARBA" id="ARBA00022714"/>
    </source>
</evidence>
<dbReference type="SUPFAM" id="SSF50022">
    <property type="entry name" value="ISP domain"/>
    <property type="match status" value="1"/>
</dbReference>
<keyword evidence="4" id="KW-0560">Oxidoreductase</keyword>
<proteinExistence type="predicted"/>